<dbReference type="PANTHER" id="PTHR43685:SF3">
    <property type="entry name" value="SLR2126 PROTEIN"/>
    <property type="match status" value="1"/>
</dbReference>
<keyword evidence="2" id="KW-0472">Membrane</keyword>
<dbReference type="PANTHER" id="PTHR43685">
    <property type="entry name" value="GLYCOSYLTRANSFERASE"/>
    <property type="match status" value="1"/>
</dbReference>
<keyword evidence="1" id="KW-0175">Coiled coil</keyword>
<keyword evidence="4" id="KW-1185">Reference proteome</keyword>
<proteinExistence type="predicted"/>
<feature type="transmembrane region" description="Helical" evidence="2">
    <location>
        <begin position="544"/>
        <end position="561"/>
    </location>
</feature>
<feature type="transmembrane region" description="Helical" evidence="2">
    <location>
        <begin position="581"/>
        <end position="608"/>
    </location>
</feature>
<dbReference type="EMBL" id="JADCSA010000002">
    <property type="protein sequence ID" value="MBE7323454.1"/>
    <property type="molecule type" value="Genomic_DNA"/>
</dbReference>
<dbReference type="Proteomes" id="UP000756387">
    <property type="component" value="Unassembled WGS sequence"/>
</dbReference>
<dbReference type="Pfam" id="PF13641">
    <property type="entry name" value="Glyco_tranf_2_3"/>
    <property type="match status" value="1"/>
</dbReference>
<feature type="transmembrane region" description="Helical" evidence="2">
    <location>
        <begin position="703"/>
        <end position="723"/>
    </location>
</feature>
<dbReference type="RefSeq" id="WP_193636797.1">
    <property type="nucleotide sequence ID" value="NZ_JADCSA010000002.1"/>
</dbReference>
<organism evidence="3 4">
    <name type="scientific">Nocardioides malaquae</name>
    <dbReference type="NCBI Taxonomy" id="2773426"/>
    <lineage>
        <taxon>Bacteria</taxon>
        <taxon>Bacillati</taxon>
        <taxon>Actinomycetota</taxon>
        <taxon>Actinomycetes</taxon>
        <taxon>Propionibacteriales</taxon>
        <taxon>Nocardioidaceae</taxon>
        <taxon>Nocardioides</taxon>
    </lineage>
</organism>
<comment type="caution">
    <text evidence="3">The sequence shown here is derived from an EMBL/GenBank/DDBJ whole genome shotgun (WGS) entry which is preliminary data.</text>
</comment>
<gene>
    <name evidence="3" type="ORF">IEQ44_02150</name>
</gene>
<reference evidence="3 4" key="1">
    <citation type="submission" date="2020-10" db="EMBL/GenBank/DDBJ databases">
        <title>Nocardioides sp. isolated from sludge.</title>
        <authorList>
            <person name="Zhang X."/>
        </authorList>
    </citation>
    <scope>NUCLEOTIDE SEQUENCE [LARGE SCALE GENOMIC DNA]</scope>
    <source>
        <strain evidence="3 4">Y6</strain>
    </source>
</reference>
<keyword evidence="2" id="KW-0812">Transmembrane</keyword>
<feature type="transmembrane region" description="Helical" evidence="2">
    <location>
        <begin position="771"/>
        <end position="794"/>
    </location>
</feature>
<protein>
    <submittedName>
        <fullName evidence="3">Glycosyltransferase family 2 protein</fullName>
    </submittedName>
</protein>
<evidence type="ECO:0000256" key="2">
    <source>
        <dbReference type="SAM" id="Phobius"/>
    </source>
</evidence>
<feature type="transmembrane region" description="Helical" evidence="2">
    <location>
        <begin position="620"/>
        <end position="640"/>
    </location>
</feature>
<dbReference type="InterPro" id="IPR029044">
    <property type="entry name" value="Nucleotide-diphossugar_trans"/>
</dbReference>
<feature type="transmembrane region" description="Helical" evidence="2">
    <location>
        <begin position="517"/>
        <end position="532"/>
    </location>
</feature>
<evidence type="ECO:0000313" key="3">
    <source>
        <dbReference type="EMBL" id="MBE7323454.1"/>
    </source>
</evidence>
<evidence type="ECO:0000256" key="1">
    <source>
        <dbReference type="SAM" id="Coils"/>
    </source>
</evidence>
<accession>A0ABR9RPG2</accession>
<dbReference type="InterPro" id="IPR050834">
    <property type="entry name" value="Glycosyltransf_2"/>
</dbReference>
<feature type="transmembrane region" description="Helical" evidence="2">
    <location>
        <begin position="735"/>
        <end position="759"/>
    </location>
</feature>
<dbReference type="Gene3D" id="3.90.550.10">
    <property type="entry name" value="Spore Coat Polysaccharide Biosynthesis Protein SpsA, Chain A"/>
    <property type="match status" value="1"/>
</dbReference>
<feature type="transmembrane region" description="Helical" evidence="2">
    <location>
        <begin position="486"/>
        <end position="505"/>
    </location>
</feature>
<keyword evidence="2" id="KW-1133">Transmembrane helix</keyword>
<feature type="transmembrane region" description="Helical" evidence="2">
    <location>
        <begin position="678"/>
        <end position="696"/>
    </location>
</feature>
<dbReference type="SUPFAM" id="SSF53448">
    <property type="entry name" value="Nucleotide-diphospho-sugar transferases"/>
    <property type="match status" value="1"/>
</dbReference>
<sequence>MIVSAVLVSHDGSRWLPQVIDALGQQLRPVDRLVAVDTGSEDDSPQLLAAAYGTSALVRAPATTSYPAAVRAALDALPPAGQDEWIWLLHDDSAPHPEALLALTLAAEEYPDVATFGPKLREWPSLRRLLELGVTISGTGRRETGLERGEYDQGQHDVEREVLAVNTAGMLVRRSALEELGGFDDRLPIFGNDIDFGWRAARAGLRTFVVPQAVVFHAEAATRGARRTPLTGRHPHDQQRRAALFTLLANVDSRRLLTQTLRLLLGSLVRVVGLLGVRAFGEARAELSALVHVYTRPGEIRRARSDRARVRAEAARSVAHLRPPWWLPYRHGLDVVSDVAQALTTGAQDLADRRREARQEARAAEIAAQPALAPLQVVREPRSDEGDDGEDEVYADSGWVVNFLTNPVAVVLAVAVLGSLVAARAAFGEIAGGALSPVPQSVGDWWRLHAESRHPLGTGSEVPAPAYVALLALAGTVLGGSAQAAVSALMLGAVPVALWGAWRFLRLVGRLVDPRGLTTWVLVWGSVTYALVPATSGAWSEGRFGTVALAALLPWLAHAAVGFVDPDPELRVRAAWRTGLLLALCTAFVPGVWLFALLAAALVVAAATAISPRLLQDRSAWAPPALALGLVPLLLVPWFLPLVGQGAFSGLLLEAGRLPVAAADVTGLLTGRMSDAGAPWWLGVPVGVLAVLAIAPRSTRVPVLIGWLVALPAACVVALLALVELDLPATPTPPSTGFFVVILQGVAIVAAALGTGALVRRLAGGPHPWWQQAVAVVVALVAAAVPAGGLVWWLQADHQFGDDPVEVVPAYMAQSSLAGEEDRGVLVVRGSVDDGVSYRVRRGDGITVGEDEVLGLTPEDRPMTELVARLVSAPQPRDVEALAERGIEYVVLPGPVDGRLSAGLDAVDGFVQASAEDRATRAWRVEQETSTAAVSGEVGLWRLLLLVVQGVAWVVAVVAAAPSVRTGRQS</sequence>
<name>A0ABR9RPG2_9ACTN</name>
<feature type="transmembrane region" description="Helical" evidence="2">
    <location>
        <begin position="940"/>
        <end position="961"/>
    </location>
</feature>
<feature type="coiled-coil region" evidence="1">
    <location>
        <begin position="340"/>
        <end position="367"/>
    </location>
</feature>
<evidence type="ECO:0000313" key="4">
    <source>
        <dbReference type="Proteomes" id="UP000756387"/>
    </source>
</evidence>